<dbReference type="eggNOG" id="ENOG502ZA8D">
    <property type="taxonomic scope" value="Bacteria"/>
</dbReference>
<dbReference type="RefSeq" id="WP_014772503.1">
    <property type="nucleotide sequence ID" value="NC_018010.1"/>
</dbReference>
<protein>
    <submittedName>
        <fullName evidence="1">Uncharacterized protein</fullName>
    </submittedName>
</protein>
<dbReference type="Proteomes" id="UP000006050">
    <property type="component" value="Chromosome"/>
</dbReference>
<dbReference type="HOGENOM" id="CLU_038796_0_0_10"/>
<evidence type="ECO:0000313" key="2">
    <source>
        <dbReference type="Proteomes" id="UP000006050"/>
    </source>
</evidence>
<evidence type="ECO:0000313" key="1">
    <source>
        <dbReference type="EMBL" id="AFL84524.1"/>
    </source>
</evidence>
<sequence length="399" mass="46525">MISKSTGLLIIFLFLSTTLLAQIENRLEFDVKFAEAEYTTINTDEGIIGFRSLLKQSSGPTLEIFVADKDLEFERAYEVPLQLYYSMVGYYLFDSKLYLLFEKKDLSETSRFLIEADLKEQRIRQYPIDKLTEMSLKNFLVVGRKVVLQGTLDQSPILQLFDLQNGETITLPGIFFYNAKVLKLHHDRELDYFNVLIRKEVINKVYEVSLISFDTDGNLIRDVTMDNLEEKNMEYMESMLSSDDDFQEVLVGTYGQRKRSAFYGYYQNTIEDFGGQSLKFFNLHDFPNFYNYLPERKAAKLKKRLDRKKNNGKMLKNGILTLNSIKNGQTEIDNQRLSILPSNGIDEVVKVKHGSEKLMHWYDNYYLVTSKEIIRSTSQNGTDDYREVFSISKIELKTH</sequence>
<dbReference type="AlphaFoldDB" id="I3Z5K6"/>
<name>I3Z5K6_BELBD</name>
<dbReference type="STRING" id="866536.Belba_1947"/>
<reference evidence="2" key="1">
    <citation type="submission" date="2012-06" db="EMBL/GenBank/DDBJ databases">
        <title>The complete genome of Belliella baltica DSM 15883.</title>
        <authorList>
            <person name="Lucas S."/>
            <person name="Copeland A."/>
            <person name="Lapidus A."/>
            <person name="Goodwin L."/>
            <person name="Pitluck S."/>
            <person name="Peters L."/>
            <person name="Mikhailova N."/>
            <person name="Davenport K."/>
            <person name="Kyrpides N."/>
            <person name="Mavromatis K."/>
            <person name="Pagani I."/>
            <person name="Ivanova N."/>
            <person name="Ovchinnikova G."/>
            <person name="Zeytun A."/>
            <person name="Detter J.C."/>
            <person name="Han C."/>
            <person name="Land M."/>
            <person name="Hauser L."/>
            <person name="Markowitz V."/>
            <person name="Cheng J.-F."/>
            <person name="Hugenholtz P."/>
            <person name="Woyke T."/>
            <person name="Wu D."/>
            <person name="Tindall B."/>
            <person name="Pomrenke H."/>
            <person name="Brambilla E."/>
            <person name="Klenk H.-P."/>
            <person name="Eisen J.A."/>
        </authorList>
    </citation>
    <scope>NUCLEOTIDE SEQUENCE [LARGE SCALE GENOMIC DNA]</scope>
    <source>
        <strain evidence="2">DSM 15883 / CIP 108006 / LMG 21964 / BA134</strain>
    </source>
</reference>
<dbReference type="EMBL" id="CP003281">
    <property type="protein sequence ID" value="AFL84524.1"/>
    <property type="molecule type" value="Genomic_DNA"/>
</dbReference>
<organism evidence="1 2">
    <name type="scientific">Belliella baltica (strain DSM 15883 / CIP 108006 / LMG 21964 / BA134)</name>
    <dbReference type="NCBI Taxonomy" id="866536"/>
    <lineage>
        <taxon>Bacteria</taxon>
        <taxon>Pseudomonadati</taxon>
        <taxon>Bacteroidota</taxon>
        <taxon>Cytophagia</taxon>
        <taxon>Cytophagales</taxon>
        <taxon>Cyclobacteriaceae</taxon>
        <taxon>Belliella</taxon>
    </lineage>
</organism>
<gene>
    <name evidence="1" type="ordered locus">Belba_1947</name>
</gene>
<dbReference type="KEGG" id="bbd:Belba_1947"/>
<dbReference type="OrthoDB" id="1059469at2"/>
<keyword evidence="2" id="KW-1185">Reference proteome</keyword>
<accession>I3Z5K6</accession>
<proteinExistence type="predicted"/>